<dbReference type="CDD" id="cd04301">
    <property type="entry name" value="NAT_SF"/>
    <property type="match status" value="1"/>
</dbReference>
<dbReference type="InterPro" id="IPR000182">
    <property type="entry name" value="GNAT_dom"/>
</dbReference>
<dbReference type="Proteomes" id="UP000077875">
    <property type="component" value="Chromosome"/>
</dbReference>
<feature type="domain" description="N-acetyltransferase" evidence="3">
    <location>
        <begin position="10"/>
        <end position="163"/>
    </location>
</feature>
<organism evidence="4 5">
    <name type="scientific">Halotalea alkalilenta</name>
    <dbReference type="NCBI Taxonomy" id="376489"/>
    <lineage>
        <taxon>Bacteria</taxon>
        <taxon>Pseudomonadati</taxon>
        <taxon>Pseudomonadota</taxon>
        <taxon>Gammaproteobacteria</taxon>
        <taxon>Oceanospirillales</taxon>
        <taxon>Halomonadaceae</taxon>
        <taxon>Halotalea</taxon>
    </lineage>
</organism>
<dbReference type="KEGG" id="haa:A5892_13060"/>
<accession>A0A172YGE5</accession>
<dbReference type="InterPro" id="IPR016181">
    <property type="entry name" value="Acyl_CoA_acyltransferase"/>
</dbReference>
<evidence type="ECO:0000313" key="5">
    <source>
        <dbReference type="Proteomes" id="UP000077875"/>
    </source>
</evidence>
<evidence type="ECO:0000313" key="4">
    <source>
        <dbReference type="EMBL" id="ANF58284.1"/>
    </source>
</evidence>
<dbReference type="SUPFAM" id="SSF55729">
    <property type="entry name" value="Acyl-CoA N-acyltransferases (Nat)"/>
    <property type="match status" value="1"/>
</dbReference>
<protein>
    <submittedName>
        <fullName evidence="4">GCN5 family acetyltransferase</fullName>
    </submittedName>
</protein>
<keyword evidence="2" id="KW-0012">Acyltransferase</keyword>
<dbReference type="InterPro" id="IPR050832">
    <property type="entry name" value="Bact_Acetyltransf"/>
</dbReference>
<reference evidence="4 5" key="1">
    <citation type="submission" date="2016-04" db="EMBL/GenBank/DDBJ databases">
        <title>Complete Genome Sequence of Halotalea alkalilenta IHB B 13600.</title>
        <authorList>
            <person name="Swarnkar M.K."/>
            <person name="Sharma A."/>
            <person name="Kaushal K."/>
            <person name="Soni R."/>
            <person name="Rana S."/>
            <person name="Singh A.K."/>
            <person name="Gulati A."/>
        </authorList>
    </citation>
    <scope>NUCLEOTIDE SEQUENCE [LARGE SCALE GENOMIC DNA]</scope>
    <source>
        <strain evidence="4 5">IHB B 13600</strain>
    </source>
</reference>
<dbReference type="AlphaFoldDB" id="A0A172YGE5"/>
<name>A0A172YGE5_9GAMM</name>
<evidence type="ECO:0000256" key="1">
    <source>
        <dbReference type="ARBA" id="ARBA00022679"/>
    </source>
</evidence>
<keyword evidence="1 4" id="KW-0808">Transferase</keyword>
<dbReference type="PROSITE" id="PS51186">
    <property type="entry name" value="GNAT"/>
    <property type="match status" value="1"/>
</dbReference>
<keyword evidence="5" id="KW-1185">Reference proteome</keyword>
<dbReference type="Pfam" id="PF00583">
    <property type="entry name" value="Acetyltransf_1"/>
    <property type="match status" value="1"/>
</dbReference>
<sequence length="167" mass="19055">MTDATASVVLELRTAHPDDLDELEELEFDSFDGDRFNRRQLRYLLSRARAVTVVLEDVAGTCAPPQRILAYGTLLLRSNSHRARLYSLCVHPAMRGSGQGRRLLVELERRALEHGASELVLEVRADNRRALGLYRRMGYRTLHWIDDYYSDGCAAWRMSKPLPAPLD</sequence>
<dbReference type="EMBL" id="CP015243">
    <property type="protein sequence ID" value="ANF58284.1"/>
    <property type="molecule type" value="Genomic_DNA"/>
</dbReference>
<evidence type="ECO:0000256" key="2">
    <source>
        <dbReference type="ARBA" id="ARBA00023315"/>
    </source>
</evidence>
<evidence type="ECO:0000259" key="3">
    <source>
        <dbReference type="PROSITE" id="PS51186"/>
    </source>
</evidence>
<proteinExistence type="predicted"/>
<dbReference type="Gene3D" id="3.40.630.30">
    <property type="match status" value="1"/>
</dbReference>
<dbReference type="RefSeq" id="WP_064123177.1">
    <property type="nucleotide sequence ID" value="NZ_CP015243.1"/>
</dbReference>
<gene>
    <name evidence="4" type="ORF">A5892_13060</name>
</gene>
<dbReference type="GO" id="GO:0016747">
    <property type="term" value="F:acyltransferase activity, transferring groups other than amino-acyl groups"/>
    <property type="evidence" value="ECO:0007669"/>
    <property type="project" value="InterPro"/>
</dbReference>
<dbReference type="PANTHER" id="PTHR43877">
    <property type="entry name" value="AMINOALKYLPHOSPHONATE N-ACETYLTRANSFERASE-RELATED-RELATED"/>
    <property type="match status" value="1"/>
</dbReference>